<dbReference type="InterPro" id="IPR013767">
    <property type="entry name" value="PAS_fold"/>
</dbReference>
<keyword evidence="5" id="KW-0418">Kinase</keyword>
<feature type="transmembrane region" description="Helical" evidence="8">
    <location>
        <begin position="14"/>
        <end position="37"/>
    </location>
</feature>
<proteinExistence type="predicted"/>
<dbReference type="SUPFAM" id="SSF55785">
    <property type="entry name" value="PYP-like sensor domain (PAS domain)"/>
    <property type="match status" value="2"/>
</dbReference>
<dbReference type="InterPro" id="IPR005467">
    <property type="entry name" value="His_kinase_dom"/>
</dbReference>
<dbReference type="InterPro" id="IPR036097">
    <property type="entry name" value="HisK_dim/P_sf"/>
</dbReference>
<dbReference type="SUPFAM" id="SSF47384">
    <property type="entry name" value="Homodimeric domain of signal transducing histidine kinase"/>
    <property type="match status" value="1"/>
</dbReference>
<feature type="modified residue" description="4-aspartylphosphate" evidence="6">
    <location>
        <position position="680"/>
    </location>
</feature>
<dbReference type="PROSITE" id="PS50112">
    <property type="entry name" value="PAS"/>
    <property type="match status" value="2"/>
</dbReference>
<protein>
    <recommendedName>
        <fullName evidence="2">histidine kinase</fullName>
        <ecNumber evidence="2">2.7.13.3</ecNumber>
    </recommendedName>
</protein>
<dbReference type="InterPro" id="IPR004358">
    <property type="entry name" value="Sig_transdc_His_kin-like_C"/>
</dbReference>
<evidence type="ECO:0000256" key="6">
    <source>
        <dbReference type="PROSITE-ProRule" id="PRU00169"/>
    </source>
</evidence>
<feature type="coiled-coil region" evidence="7">
    <location>
        <begin position="350"/>
        <end position="377"/>
    </location>
</feature>
<dbReference type="SMART" id="SM00387">
    <property type="entry name" value="HATPase_c"/>
    <property type="match status" value="1"/>
</dbReference>
<evidence type="ECO:0000313" key="14">
    <source>
        <dbReference type="Proteomes" id="UP000662888"/>
    </source>
</evidence>
<feature type="domain" description="PAS" evidence="11">
    <location>
        <begin position="94"/>
        <end position="132"/>
    </location>
</feature>
<dbReference type="CDD" id="cd16922">
    <property type="entry name" value="HATPase_EvgS-ArcB-TorS-like"/>
    <property type="match status" value="1"/>
</dbReference>
<comment type="catalytic activity">
    <reaction evidence="1">
        <text>ATP + protein L-histidine = ADP + protein N-phospho-L-histidine.</text>
        <dbReference type="EC" id="2.7.13.3"/>
    </reaction>
</comment>
<dbReference type="InterPro" id="IPR000014">
    <property type="entry name" value="PAS"/>
</dbReference>
<dbReference type="EC" id="2.7.13.3" evidence="2"/>
<dbReference type="Gene3D" id="3.40.50.2300">
    <property type="match status" value="1"/>
</dbReference>
<evidence type="ECO:0000259" key="9">
    <source>
        <dbReference type="PROSITE" id="PS50109"/>
    </source>
</evidence>
<dbReference type="InterPro" id="IPR036890">
    <property type="entry name" value="HATPase_C_sf"/>
</dbReference>
<evidence type="ECO:0000256" key="1">
    <source>
        <dbReference type="ARBA" id="ARBA00000085"/>
    </source>
</evidence>
<dbReference type="Gene3D" id="1.10.287.130">
    <property type="match status" value="1"/>
</dbReference>
<dbReference type="PROSITE" id="PS50113">
    <property type="entry name" value="PAC"/>
    <property type="match status" value="2"/>
</dbReference>
<keyword evidence="8" id="KW-0812">Transmembrane</keyword>
<feature type="domain" description="Histidine kinase" evidence="9">
    <location>
        <begin position="384"/>
        <end position="602"/>
    </location>
</feature>
<dbReference type="PROSITE" id="PS50109">
    <property type="entry name" value="HIS_KIN"/>
    <property type="match status" value="1"/>
</dbReference>
<keyword evidence="3 6" id="KW-0597">Phosphoprotein</keyword>
<dbReference type="Pfam" id="PF00989">
    <property type="entry name" value="PAS"/>
    <property type="match status" value="1"/>
</dbReference>
<evidence type="ECO:0000313" key="13">
    <source>
        <dbReference type="EMBL" id="QPI49580.1"/>
    </source>
</evidence>
<dbReference type="InterPro" id="IPR011006">
    <property type="entry name" value="CheY-like_superfamily"/>
</dbReference>
<dbReference type="Pfam" id="PF00512">
    <property type="entry name" value="HisKA"/>
    <property type="match status" value="1"/>
</dbReference>
<dbReference type="PROSITE" id="PS50110">
    <property type="entry name" value="RESPONSE_REGULATORY"/>
    <property type="match status" value="1"/>
</dbReference>
<dbReference type="InterPro" id="IPR000700">
    <property type="entry name" value="PAS-assoc_C"/>
</dbReference>
<evidence type="ECO:0000256" key="5">
    <source>
        <dbReference type="ARBA" id="ARBA00022777"/>
    </source>
</evidence>
<dbReference type="Pfam" id="PF02518">
    <property type="entry name" value="HATPase_c"/>
    <property type="match status" value="1"/>
</dbReference>
<dbReference type="SMART" id="SM00091">
    <property type="entry name" value="PAS"/>
    <property type="match status" value="2"/>
</dbReference>
<reference evidence="13 14" key="1">
    <citation type="submission" date="2020-11" db="EMBL/GenBank/DDBJ databases">
        <authorList>
            <person name="Sun Q."/>
        </authorList>
    </citation>
    <scope>NUCLEOTIDE SEQUENCE [LARGE SCALE GENOMIC DNA]</scope>
    <source>
        <strain evidence="13 14">P8398</strain>
    </source>
</reference>
<keyword evidence="4" id="KW-0808">Transferase</keyword>
<sequence>MSAGFLHNTSVERLMVIGFGATLAVLLLVGGIALNYAVDSEGAVNLIKASIILLLIFLALLFVRVQRAISKRTEADRALHAVPLLKSGALQDAIFNSANFSSIATDAQGVIQIFNVGAERMLGYAAAEVVDKMTPADISDRQELEARAAELSHEMGEPIAPGFESMIHKALRGIEDIYELTYIRKDGTRFPALVSVTALRDPPGRVIGYLLIGSDNTARKQVEAEQALLDQRLRDQQFYTRSLIESNTDALIATDPRGIISDVNQQMEALTGCTRDELIGAPFKSYFSEPERAHEAVTRVLREGKVTNYELTALARDGTQTVVSYSASTFYDRDRKLQGVFAAARDVTERKQFEHALQETNVELESARATADKANRAKSEFLSSMSHELRTPLNAVLGFAQLMASDVPPPAPHQQRSIDQILKGGWYLLRLINEILDLAMVESGKVTMSQESMSLGDVLLDCQGMIGPQAATRNLGLHFPIVDKQLYIHADRTRVKQVMINLLSNAIKYNREGGSVSVTCDLVADGRVRVSVEDTGAGLAPTQLAQLFQPFNRLGQENSAEEGTGIGLVVTKRLVELMDGRIGVTSTVGSGTVFWVEFAGAAEPALALEHEDDLARERRQAARNSGRQPTLLYVEDNPANLALVEQLMERRGDLQLLTAVDGYHGVEMARACKPDVILMDINLPGMSGYGALKILREDRSTAHIPVVALSANAMPRDIEKGLEAGFFRYLTKPIRVREFMDALDLAIQHAAEHGLAEPVDSGTNAPF</sequence>
<keyword evidence="14" id="KW-1185">Reference proteome</keyword>
<feature type="domain" description="Response regulatory" evidence="10">
    <location>
        <begin position="630"/>
        <end position="747"/>
    </location>
</feature>
<dbReference type="EMBL" id="CP065053">
    <property type="protein sequence ID" value="QPI49580.1"/>
    <property type="molecule type" value="Genomic_DNA"/>
</dbReference>
<dbReference type="SMART" id="SM00448">
    <property type="entry name" value="REC"/>
    <property type="match status" value="1"/>
</dbReference>
<evidence type="ECO:0000259" key="10">
    <source>
        <dbReference type="PROSITE" id="PS50110"/>
    </source>
</evidence>
<evidence type="ECO:0000256" key="3">
    <source>
        <dbReference type="ARBA" id="ARBA00022553"/>
    </source>
</evidence>
<feature type="transmembrane region" description="Helical" evidence="8">
    <location>
        <begin position="43"/>
        <end position="63"/>
    </location>
</feature>
<dbReference type="PRINTS" id="PR00344">
    <property type="entry name" value="BCTRLSENSOR"/>
</dbReference>
<keyword evidence="8" id="KW-0472">Membrane</keyword>
<dbReference type="Gene3D" id="3.30.450.20">
    <property type="entry name" value="PAS domain"/>
    <property type="match status" value="2"/>
</dbReference>
<dbReference type="InterPro" id="IPR001789">
    <property type="entry name" value="Sig_transdc_resp-reg_receiver"/>
</dbReference>
<dbReference type="PANTHER" id="PTHR43047:SF72">
    <property type="entry name" value="OSMOSENSING HISTIDINE PROTEIN KINASE SLN1"/>
    <property type="match status" value="1"/>
</dbReference>
<gene>
    <name evidence="13" type="ORF">IV454_29820</name>
</gene>
<dbReference type="NCBIfam" id="TIGR00229">
    <property type="entry name" value="sensory_box"/>
    <property type="match status" value="2"/>
</dbReference>
<feature type="domain" description="PAS" evidence="11">
    <location>
        <begin position="236"/>
        <end position="291"/>
    </location>
</feature>
<feature type="domain" description="PAC" evidence="12">
    <location>
        <begin position="307"/>
        <end position="359"/>
    </location>
</feature>
<dbReference type="Proteomes" id="UP000662888">
    <property type="component" value="Chromosome"/>
</dbReference>
<evidence type="ECO:0000256" key="2">
    <source>
        <dbReference type="ARBA" id="ARBA00012438"/>
    </source>
</evidence>
<evidence type="ECO:0000259" key="12">
    <source>
        <dbReference type="PROSITE" id="PS50113"/>
    </source>
</evidence>
<name>A0AA49A8E1_9BURK</name>
<dbReference type="InterPro" id="IPR003594">
    <property type="entry name" value="HATPase_dom"/>
</dbReference>
<dbReference type="RefSeq" id="WP_307730197.1">
    <property type="nucleotide sequence ID" value="NZ_CP065053.1"/>
</dbReference>
<dbReference type="InterPro" id="IPR001610">
    <property type="entry name" value="PAC"/>
</dbReference>
<dbReference type="Pfam" id="PF08448">
    <property type="entry name" value="PAS_4"/>
    <property type="match status" value="1"/>
</dbReference>
<organism evidence="13 14">
    <name type="scientific">Massilia antarctica</name>
    <dbReference type="NCBI Taxonomy" id="2765360"/>
    <lineage>
        <taxon>Bacteria</taxon>
        <taxon>Pseudomonadati</taxon>
        <taxon>Pseudomonadota</taxon>
        <taxon>Betaproteobacteria</taxon>
        <taxon>Burkholderiales</taxon>
        <taxon>Oxalobacteraceae</taxon>
        <taxon>Telluria group</taxon>
        <taxon>Massilia</taxon>
    </lineage>
</organism>
<evidence type="ECO:0000259" key="11">
    <source>
        <dbReference type="PROSITE" id="PS50112"/>
    </source>
</evidence>
<dbReference type="Pfam" id="PF00072">
    <property type="entry name" value="Response_reg"/>
    <property type="match status" value="1"/>
</dbReference>
<evidence type="ECO:0000256" key="4">
    <source>
        <dbReference type="ARBA" id="ARBA00022679"/>
    </source>
</evidence>
<evidence type="ECO:0000256" key="7">
    <source>
        <dbReference type="SAM" id="Coils"/>
    </source>
</evidence>
<accession>A0AA49A8E1</accession>
<dbReference type="InterPro" id="IPR013656">
    <property type="entry name" value="PAS_4"/>
</dbReference>
<evidence type="ECO:0000256" key="8">
    <source>
        <dbReference type="SAM" id="Phobius"/>
    </source>
</evidence>
<dbReference type="Gene3D" id="3.30.565.10">
    <property type="entry name" value="Histidine kinase-like ATPase, C-terminal domain"/>
    <property type="match status" value="1"/>
</dbReference>
<feature type="domain" description="PAC" evidence="12">
    <location>
        <begin position="176"/>
        <end position="228"/>
    </location>
</feature>
<dbReference type="SMART" id="SM00388">
    <property type="entry name" value="HisKA"/>
    <property type="match status" value="1"/>
</dbReference>
<dbReference type="CDD" id="cd00130">
    <property type="entry name" value="PAS"/>
    <property type="match status" value="2"/>
</dbReference>
<dbReference type="InterPro" id="IPR003661">
    <property type="entry name" value="HisK_dim/P_dom"/>
</dbReference>
<dbReference type="SUPFAM" id="SSF52172">
    <property type="entry name" value="CheY-like"/>
    <property type="match status" value="1"/>
</dbReference>
<dbReference type="SMART" id="SM00086">
    <property type="entry name" value="PAC"/>
    <property type="match status" value="2"/>
</dbReference>
<dbReference type="CDD" id="cd00082">
    <property type="entry name" value="HisKA"/>
    <property type="match status" value="1"/>
</dbReference>
<keyword evidence="7" id="KW-0175">Coiled coil</keyword>
<dbReference type="PANTHER" id="PTHR43047">
    <property type="entry name" value="TWO-COMPONENT HISTIDINE PROTEIN KINASE"/>
    <property type="match status" value="1"/>
</dbReference>
<dbReference type="InterPro" id="IPR035965">
    <property type="entry name" value="PAS-like_dom_sf"/>
</dbReference>
<keyword evidence="8" id="KW-1133">Transmembrane helix</keyword>
<dbReference type="SUPFAM" id="SSF55874">
    <property type="entry name" value="ATPase domain of HSP90 chaperone/DNA topoisomerase II/histidine kinase"/>
    <property type="match status" value="1"/>
</dbReference>